<name>A0A1B0ZP43_9RHOB</name>
<dbReference type="EMBL" id="CP015124">
    <property type="protein sequence ID" value="ANP35946.1"/>
    <property type="molecule type" value="Genomic_DNA"/>
</dbReference>
<dbReference type="InterPro" id="IPR003615">
    <property type="entry name" value="HNH_nuc"/>
</dbReference>
<evidence type="ECO:0000256" key="3">
    <source>
        <dbReference type="ARBA" id="ARBA00038412"/>
    </source>
</evidence>
<evidence type="ECO:0000256" key="2">
    <source>
        <dbReference type="ARBA" id="ARBA00022801"/>
    </source>
</evidence>
<dbReference type="AlphaFoldDB" id="A0A1B0ZP43"/>
<dbReference type="CDD" id="cd00085">
    <property type="entry name" value="HNHc"/>
    <property type="match status" value="1"/>
</dbReference>
<comment type="similarity">
    <text evidence="3">Belongs to the HNH nuclease family.</text>
</comment>
<dbReference type="GO" id="GO:0008270">
    <property type="term" value="F:zinc ion binding"/>
    <property type="evidence" value="ECO:0007669"/>
    <property type="project" value="InterPro"/>
</dbReference>
<evidence type="ECO:0000256" key="1">
    <source>
        <dbReference type="ARBA" id="ARBA00022722"/>
    </source>
</evidence>
<sequence>MARLKICAASGCEEFALPGLPHCEEHEAARQAKLKERRAKAQTSEAALAGRRLYASAKWRAAAKAFLRRHPLCMDCAELGAIEPATDVDHIKPHKGDRRVFWDRSNWQALCHRCHSRKTAREVFHTPRGVSEN</sequence>
<dbReference type="GO" id="GO:0004519">
    <property type="term" value="F:endonuclease activity"/>
    <property type="evidence" value="ECO:0007669"/>
    <property type="project" value="UniProtKB-KW"/>
</dbReference>
<evidence type="ECO:0000259" key="5">
    <source>
        <dbReference type="SMART" id="SM00507"/>
    </source>
</evidence>
<gene>
    <name evidence="6" type="ORF">JL2886_01024</name>
</gene>
<dbReference type="Gene3D" id="1.10.30.50">
    <property type="match status" value="1"/>
</dbReference>
<dbReference type="GO" id="GO:0005829">
    <property type="term" value="C:cytosol"/>
    <property type="evidence" value="ECO:0007669"/>
    <property type="project" value="TreeGrafter"/>
</dbReference>
<keyword evidence="6" id="KW-0255">Endonuclease</keyword>
<dbReference type="PANTHER" id="PTHR41286:SF1">
    <property type="entry name" value="HNH NUCLEASE YAJD-RELATED"/>
    <property type="match status" value="1"/>
</dbReference>
<evidence type="ECO:0000313" key="7">
    <source>
        <dbReference type="Proteomes" id="UP000092565"/>
    </source>
</evidence>
<dbReference type="InterPro" id="IPR002711">
    <property type="entry name" value="HNH"/>
</dbReference>
<dbReference type="RefSeq" id="WP_065271002.1">
    <property type="nucleotide sequence ID" value="NZ_CP015124.1"/>
</dbReference>
<accession>A0A1B0ZP43</accession>
<keyword evidence="2" id="KW-0378">Hydrolase</keyword>
<dbReference type="PATRIC" id="fig|60890.4.peg.997"/>
<evidence type="ECO:0000313" key="6">
    <source>
        <dbReference type="EMBL" id="ANP35946.1"/>
    </source>
</evidence>
<dbReference type="Proteomes" id="UP000092565">
    <property type="component" value="Chromosome"/>
</dbReference>
<reference evidence="6 7" key="1">
    <citation type="submission" date="2016-04" db="EMBL/GenBank/DDBJ databases">
        <authorList>
            <person name="Evans L.H."/>
            <person name="Alamgir A."/>
            <person name="Owens N."/>
            <person name="Weber N.D."/>
            <person name="Virtaneva K."/>
            <person name="Barbian K."/>
            <person name="Babar A."/>
            <person name="Rosenke K."/>
        </authorList>
    </citation>
    <scope>NUCLEOTIDE SEQUENCE [LARGE SCALE GENOMIC DNA]</scope>
    <source>
        <strain evidence="6 7">JL2886</strain>
    </source>
</reference>
<dbReference type="SMART" id="SM00507">
    <property type="entry name" value="HNHc"/>
    <property type="match status" value="1"/>
</dbReference>
<feature type="domain" description="HNH nuclease" evidence="5">
    <location>
        <begin position="61"/>
        <end position="116"/>
    </location>
</feature>
<organism evidence="6 7">
    <name type="scientific">Phaeobacter gallaeciensis</name>
    <dbReference type="NCBI Taxonomy" id="60890"/>
    <lineage>
        <taxon>Bacteria</taxon>
        <taxon>Pseudomonadati</taxon>
        <taxon>Pseudomonadota</taxon>
        <taxon>Alphaproteobacteria</taxon>
        <taxon>Rhodobacterales</taxon>
        <taxon>Roseobacteraceae</taxon>
        <taxon>Phaeobacter</taxon>
    </lineage>
</organism>
<dbReference type="PANTHER" id="PTHR41286">
    <property type="entry name" value="HNH NUCLEASE YAJD-RELATED"/>
    <property type="match status" value="1"/>
</dbReference>
<proteinExistence type="inferred from homology"/>
<keyword evidence="1" id="KW-0540">Nuclease</keyword>
<protein>
    <recommendedName>
        <fullName evidence="4">Putative HNH nuclease YajD</fullName>
    </recommendedName>
</protein>
<keyword evidence="7" id="KW-1185">Reference proteome</keyword>
<evidence type="ECO:0000256" key="4">
    <source>
        <dbReference type="ARBA" id="ARBA00040194"/>
    </source>
</evidence>
<dbReference type="GO" id="GO:0016787">
    <property type="term" value="F:hydrolase activity"/>
    <property type="evidence" value="ECO:0007669"/>
    <property type="project" value="UniProtKB-KW"/>
</dbReference>
<dbReference type="Pfam" id="PF01844">
    <property type="entry name" value="HNH"/>
    <property type="match status" value="1"/>
</dbReference>
<dbReference type="OrthoDB" id="5292295at2"/>
<dbReference type="GO" id="GO:0003676">
    <property type="term" value="F:nucleic acid binding"/>
    <property type="evidence" value="ECO:0007669"/>
    <property type="project" value="InterPro"/>
</dbReference>